<evidence type="ECO:0000256" key="1">
    <source>
        <dbReference type="SAM" id="Phobius"/>
    </source>
</evidence>
<name>A0A432WHT5_9GAMM</name>
<dbReference type="InterPro" id="IPR012159">
    <property type="entry name" value="YejM-like"/>
</dbReference>
<gene>
    <name evidence="3" type="ORF">CWE14_08705</name>
</gene>
<proteinExistence type="predicted"/>
<feature type="domain" description="Inner membrane protein YejM N-terminal" evidence="2">
    <location>
        <begin position="5"/>
        <end position="254"/>
    </location>
</feature>
<feature type="transmembrane region" description="Helical" evidence="1">
    <location>
        <begin position="55"/>
        <end position="80"/>
    </location>
</feature>
<keyword evidence="4" id="KW-1185">Reference proteome</keyword>
<evidence type="ECO:0000313" key="4">
    <source>
        <dbReference type="Proteomes" id="UP000287823"/>
    </source>
</evidence>
<reference evidence="3 4" key="1">
    <citation type="journal article" date="2011" name="Front. Microbiol.">
        <title>Genomic signatures of strain selection and enhancement in Bacillus atrophaeus var. globigii, a historical biowarfare simulant.</title>
        <authorList>
            <person name="Gibbons H.S."/>
            <person name="Broomall S.M."/>
            <person name="McNew L.A."/>
            <person name="Daligault H."/>
            <person name="Chapman C."/>
            <person name="Bruce D."/>
            <person name="Karavis M."/>
            <person name="Krepps M."/>
            <person name="McGregor P.A."/>
            <person name="Hong C."/>
            <person name="Park K.H."/>
            <person name="Akmal A."/>
            <person name="Feldman A."/>
            <person name="Lin J.S."/>
            <person name="Chang W.E."/>
            <person name="Higgs B.W."/>
            <person name="Demirev P."/>
            <person name="Lindquist J."/>
            <person name="Liem A."/>
            <person name="Fochler E."/>
            <person name="Read T.D."/>
            <person name="Tapia R."/>
            <person name="Johnson S."/>
            <person name="Bishop-Lilly K.A."/>
            <person name="Detter C."/>
            <person name="Han C."/>
            <person name="Sozhamannan S."/>
            <person name="Rosenzweig C.N."/>
            <person name="Skowronski E.W."/>
        </authorList>
    </citation>
    <scope>NUCLEOTIDE SEQUENCE [LARGE SCALE GENOMIC DNA]</scope>
    <source>
        <strain evidence="3 4">Y4G10-17</strain>
    </source>
</reference>
<feature type="transmembrane region" description="Helical" evidence="1">
    <location>
        <begin position="128"/>
        <end position="154"/>
    </location>
</feature>
<dbReference type="InterPro" id="IPR024588">
    <property type="entry name" value="YejM_N"/>
</dbReference>
<dbReference type="Pfam" id="PF11893">
    <property type="entry name" value="DUF3413"/>
    <property type="match status" value="1"/>
</dbReference>
<evidence type="ECO:0000313" key="3">
    <source>
        <dbReference type="EMBL" id="RUO33291.1"/>
    </source>
</evidence>
<comment type="caution">
    <text evidence="3">The sequence shown here is derived from an EMBL/GenBank/DDBJ whole genome shotgun (WGS) entry which is preliminary data.</text>
</comment>
<dbReference type="PIRSF" id="PIRSF004950">
    <property type="entry name" value="Mmb_sulf_HI0842"/>
    <property type="match status" value="1"/>
</dbReference>
<accession>A0A432WHT5</accession>
<dbReference type="EMBL" id="PIPO01000003">
    <property type="protein sequence ID" value="RUO33291.1"/>
    <property type="molecule type" value="Genomic_DNA"/>
</dbReference>
<protein>
    <submittedName>
        <fullName evidence="3">Alkaline phosphatase</fullName>
    </submittedName>
</protein>
<keyword evidence="1" id="KW-0812">Transmembrane</keyword>
<sequence length="548" mass="61604">MGKYQKRDRIARLISWGHWFTFTNILLCLFIGILYVETIGGTGSALGNLYLVVNWLGHFAFLPFVFFILLLFPFCMILPYSRILRGLGALIASFGLFILLFDALFFRQYGFHLNTYSLAQMAGDAEDIFAGASFVGLVGVIFTFLLILSMQITLANLTWKRLDRLRGHRIGQQISAAFVACFLASHMIHIWADANLYTPITQQDDLLPLSYPSTAKTLMARHGWISAETYQSQRDQLTEADRLELQYPLSNLLCSKAPLTRPTLIVAFDSLNQDQQRVIESRVNNLHPLADTAIGHTSVQSSAFEMVYSLPDIYQHHIERDQIQPAYQSTMQDYGHDVNFYHSLNWSLDNAPGSIRSQLVMWPNQHSASQPMSIVFAANQDLAAMVTAIIAAERANHRVIVTALTPAAGQESPSWNLRTRNLPTIWQQFAVPLWGANINSRGAAISNQFAQISDIMPTALSGFMSCAEDFDTFAVGRDLSKGNESLPRVHSVNSRFYIFEDEQTTILERNGDLSVYNHEGELRPGATPPTPVLIDSLQELQRFGRARR</sequence>
<feature type="transmembrane region" description="Helical" evidence="1">
    <location>
        <begin position="87"/>
        <end position="108"/>
    </location>
</feature>
<dbReference type="Proteomes" id="UP000287823">
    <property type="component" value="Unassembled WGS sequence"/>
</dbReference>
<keyword evidence="1" id="KW-1133">Transmembrane helix</keyword>
<evidence type="ECO:0000259" key="2">
    <source>
        <dbReference type="Pfam" id="PF11893"/>
    </source>
</evidence>
<dbReference type="RefSeq" id="WP_126799008.1">
    <property type="nucleotide sequence ID" value="NZ_PIPO01000003.1"/>
</dbReference>
<feature type="transmembrane region" description="Helical" evidence="1">
    <location>
        <begin position="174"/>
        <end position="192"/>
    </location>
</feature>
<organism evidence="3 4">
    <name type="scientific">Aliidiomarina soli</name>
    <dbReference type="NCBI Taxonomy" id="1928574"/>
    <lineage>
        <taxon>Bacteria</taxon>
        <taxon>Pseudomonadati</taxon>
        <taxon>Pseudomonadota</taxon>
        <taxon>Gammaproteobacteria</taxon>
        <taxon>Alteromonadales</taxon>
        <taxon>Idiomarinaceae</taxon>
        <taxon>Aliidiomarina</taxon>
    </lineage>
</organism>
<dbReference type="AlphaFoldDB" id="A0A432WHT5"/>
<feature type="transmembrane region" description="Helical" evidence="1">
    <location>
        <begin position="12"/>
        <end position="35"/>
    </location>
</feature>
<keyword evidence="1" id="KW-0472">Membrane</keyword>